<feature type="binding site" evidence="5">
    <location>
        <position position="222"/>
    </location>
    <ligand>
        <name>a divalent metal cation</name>
        <dbReference type="ChEBI" id="CHEBI:60240"/>
        <label>1</label>
    </ligand>
</feature>
<dbReference type="AlphaFoldDB" id="A0A0E1EI52"/>
<evidence type="ECO:0000256" key="2">
    <source>
        <dbReference type="ARBA" id="ARBA00011643"/>
    </source>
</evidence>
<feature type="binding site" evidence="5">
    <location>
        <position position="65"/>
    </location>
    <ligand>
        <name>a divalent metal cation</name>
        <dbReference type="ChEBI" id="CHEBI:60240"/>
        <label>1</label>
    </ligand>
</feature>
<dbReference type="Proteomes" id="UP000093122">
    <property type="component" value="Unassembled WGS sequence"/>
</dbReference>
<comment type="caution">
    <text evidence="10">The sequence shown here is derived from an EMBL/GenBank/DDBJ whole genome shotgun (WGS) entry which is preliminary data.</text>
</comment>
<sequence>MKARELIDVYETYCPQELSMEGDISGLQIGSLDKEIKTVMVALDVRETTVAEAIERQVDLLIVKHAPIFRPLKDLVATPQNKIYIDLLKSDIAVYVSHTNIDIVPNGLNDWFCELLDIQYPDILSETSNGYGIGRIGDVRPQSFEFFAWKIKDVFGLDSVRLVSYDKSNPEIQRVAICGGSGQSFYKEAIAKGADVFVTGDIYYHTAQEMITNGLLAIDPGHHIEVLFVSKIATMIEQWKLEKDWDISVLESKAPTNPFYHM</sequence>
<dbReference type="GO" id="GO:0005737">
    <property type="term" value="C:cytoplasm"/>
    <property type="evidence" value="ECO:0007669"/>
    <property type="project" value="TreeGrafter"/>
</dbReference>
<evidence type="ECO:0000256" key="3">
    <source>
        <dbReference type="ARBA" id="ARBA00022112"/>
    </source>
</evidence>
<evidence type="ECO:0000313" key="8">
    <source>
        <dbReference type="EMBL" id="OCM72421.1"/>
    </source>
</evidence>
<evidence type="ECO:0000256" key="1">
    <source>
        <dbReference type="ARBA" id="ARBA00006964"/>
    </source>
</evidence>
<dbReference type="Gene3D" id="3.40.1390.30">
    <property type="entry name" value="NIF3 (NGG1p interacting factor 3)-like"/>
    <property type="match status" value="2"/>
</dbReference>
<reference evidence="7" key="5">
    <citation type="submission" date="2023-05" db="EMBL/GenBank/DDBJ databases">
        <title>Cataloging the Phylogenetic Diversity of Human Bladder Bacteria.</title>
        <authorList>
            <person name="Du J."/>
        </authorList>
    </citation>
    <scope>NUCLEOTIDE SEQUENCE</scope>
    <source>
        <strain evidence="7">UMB8703</strain>
    </source>
</reference>
<evidence type="ECO:0000256" key="5">
    <source>
        <dbReference type="PIRSR" id="PIRSR602678-1"/>
    </source>
</evidence>
<proteinExistence type="inferred from homology"/>
<dbReference type="PANTHER" id="PTHR13799:SF14">
    <property type="entry name" value="GTP CYCLOHYDROLASE 1 TYPE 2 HOMOLOG"/>
    <property type="match status" value="1"/>
</dbReference>
<gene>
    <name evidence="8" type="ORF">AX245_00785</name>
    <name evidence="9" type="ORF">C4618_08945</name>
    <name evidence="10" type="ORF">NCTC8181_02070</name>
    <name evidence="11" type="ORF">NCTC9828_01310</name>
    <name evidence="7" type="ORF">QP229_09780</name>
    <name evidence="6" type="ORF">WA45_00540</name>
</gene>
<dbReference type="GO" id="GO:0046872">
    <property type="term" value="F:metal ion binding"/>
    <property type="evidence" value="ECO:0007669"/>
    <property type="project" value="UniProtKB-KW"/>
</dbReference>
<reference evidence="6 12" key="1">
    <citation type="journal article" date="2015" name="PLoS ONE">
        <title>Genomic analysis reveals the molecular basis for capsule loss in the group B streptococcus population.</title>
        <authorList>
            <consortium name="DEVANI Consortium"/>
            <person name="Rosini R."/>
            <person name="Campisi E."/>
            <person name="De Chiara M."/>
            <person name="Tettelin H."/>
            <person name="Rinaudo D."/>
            <person name="Toniolo C."/>
            <person name="Metruccio M."/>
            <person name="Guidotti S."/>
            <person name="Sorensen U.B."/>
            <person name="Kilian M."/>
            <person name="Ramirez M."/>
            <person name="Janulczyk R."/>
            <person name="Donati C."/>
            <person name="Grandi G."/>
            <person name="Margarit I."/>
        </authorList>
    </citation>
    <scope>NUCLEOTIDE SEQUENCE [LARGE SCALE GENOMIC DNA]</scope>
    <source>
        <strain evidence="6 12">ES-PW-063</strain>
    </source>
</reference>
<dbReference type="EMBL" id="UHEW01000005">
    <property type="protein sequence ID" value="SUN29038.1"/>
    <property type="molecule type" value="Genomic_DNA"/>
</dbReference>
<reference evidence="14 15" key="4">
    <citation type="submission" date="2018-06" db="EMBL/GenBank/DDBJ databases">
        <authorList>
            <consortium name="Pathogen Informatics"/>
            <person name="Doyle S."/>
        </authorList>
    </citation>
    <scope>NUCLEOTIDE SEQUENCE [LARGE SCALE GENOMIC DNA]</scope>
    <source>
        <strain evidence="10 14">NCTC8181</strain>
        <strain evidence="11 15">NCTC9828</strain>
    </source>
</reference>
<evidence type="ECO:0000313" key="14">
    <source>
        <dbReference type="Proteomes" id="UP000250200"/>
    </source>
</evidence>
<dbReference type="SUPFAM" id="SSF102705">
    <property type="entry name" value="NIF3 (NGG1p interacting factor 3)-like"/>
    <property type="match status" value="1"/>
</dbReference>
<dbReference type="EMBL" id="LCVB01000007">
    <property type="protein sequence ID" value="KLJ31599.1"/>
    <property type="molecule type" value="Genomic_DNA"/>
</dbReference>
<dbReference type="Proteomes" id="UP000035174">
    <property type="component" value="Unassembled WGS sequence"/>
</dbReference>
<comment type="subunit">
    <text evidence="2">Homohexamer.</text>
</comment>
<dbReference type="Proteomes" id="UP000256718">
    <property type="component" value="Unassembled WGS sequence"/>
</dbReference>
<dbReference type="EMBL" id="MAWT01000006">
    <property type="protein sequence ID" value="OCM72421.1"/>
    <property type="molecule type" value="Genomic_DNA"/>
</dbReference>
<dbReference type="EMBL" id="QHGZ01000188">
    <property type="protein sequence ID" value="RDY79507.1"/>
    <property type="molecule type" value="Genomic_DNA"/>
</dbReference>
<name>A0A0E1EI52_STRAG</name>
<dbReference type="Proteomes" id="UP000255140">
    <property type="component" value="Unassembled WGS sequence"/>
</dbReference>
<dbReference type="InterPro" id="IPR002678">
    <property type="entry name" value="DUF34/NIF3"/>
</dbReference>
<evidence type="ECO:0000313" key="11">
    <source>
        <dbReference type="EMBL" id="SUN29038.1"/>
    </source>
</evidence>
<dbReference type="RefSeq" id="WP_000647414.1">
    <property type="nucleotide sequence ID" value="NZ_AP018935.1"/>
</dbReference>
<reference evidence="8 13" key="2">
    <citation type="journal article" date="2016" name="Sci. Rep.">
        <title>Serotype IV Streptococcus agalactiae ST-452 has arisen from large genomic recombination events between CC23 and the hypervirulent CC17 lineages.</title>
        <authorList>
            <person name="Campisi E."/>
            <person name="Rinaudo C.D."/>
            <person name="Donati C."/>
            <person name="Barucco M."/>
            <person name="Torricelli G."/>
            <person name="Edwards M.S."/>
            <person name="Baker C.J."/>
            <person name="Margarit I."/>
            <person name="Rosini R."/>
        </authorList>
    </citation>
    <scope>NUCLEOTIDE SEQUENCE [LARGE SCALE GENOMIC DNA]</scope>
    <source>
        <strain evidence="8 13">CZ-PW-140</strain>
    </source>
</reference>
<evidence type="ECO:0000313" key="9">
    <source>
        <dbReference type="EMBL" id="RDY79507.1"/>
    </source>
</evidence>
<evidence type="ECO:0000313" key="12">
    <source>
        <dbReference type="Proteomes" id="UP000035174"/>
    </source>
</evidence>
<protein>
    <recommendedName>
        <fullName evidence="3">GTP cyclohydrolase 1 type 2 homolog</fullName>
    </recommendedName>
</protein>
<evidence type="ECO:0000313" key="10">
    <source>
        <dbReference type="EMBL" id="SQA19012.1"/>
    </source>
</evidence>
<evidence type="ECO:0000313" key="15">
    <source>
        <dbReference type="Proteomes" id="UP000255140"/>
    </source>
</evidence>
<accession>A0A0E1EI52</accession>
<dbReference type="Proteomes" id="UP000250200">
    <property type="component" value="Unassembled WGS sequence"/>
</dbReference>
<evidence type="ECO:0000313" key="16">
    <source>
        <dbReference type="Proteomes" id="UP000256718"/>
    </source>
</evidence>
<dbReference type="FunFam" id="3.40.1390.30:FF:000006">
    <property type="entry name" value="Dinuclear metal center protein, YbgI family"/>
    <property type="match status" value="1"/>
</dbReference>
<feature type="binding site" evidence="5">
    <location>
        <position position="225"/>
    </location>
    <ligand>
        <name>a divalent metal cation</name>
        <dbReference type="ChEBI" id="CHEBI:60240"/>
        <label>1</label>
    </ligand>
</feature>
<reference evidence="9 16" key="3">
    <citation type="journal article" date="2018" name="Emerg. Microbes Infect.">
        <title>Phenotypic and molecular analysis of nontypeable Group B streptococci: identification of cps2a and hybrid cps2a/cps5 Group B streptococcal capsule gene clusters.</title>
        <authorList>
            <person name="Alhhazmi A."/>
            <person name="Tyrrell G.J."/>
        </authorList>
    </citation>
    <scope>NUCLEOTIDE SEQUENCE [LARGE SCALE GENOMIC DNA]</scope>
    <source>
        <strain evidence="9 16">PLGBS17</strain>
    </source>
</reference>
<evidence type="ECO:0000313" key="7">
    <source>
        <dbReference type="EMBL" id="MDK6900249.1"/>
    </source>
</evidence>
<dbReference type="EMBL" id="JASOIH010000014">
    <property type="protein sequence ID" value="MDK6900249.1"/>
    <property type="molecule type" value="Genomic_DNA"/>
</dbReference>
<evidence type="ECO:0000313" key="13">
    <source>
        <dbReference type="Proteomes" id="UP000093122"/>
    </source>
</evidence>
<dbReference type="NCBIfam" id="TIGR00486">
    <property type="entry name" value="YbgI_SA1388"/>
    <property type="match status" value="1"/>
</dbReference>
<keyword evidence="4 5" id="KW-0479">Metal-binding</keyword>
<dbReference type="Proteomes" id="UP001230629">
    <property type="component" value="Unassembled WGS sequence"/>
</dbReference>
<organism evidence="10 14">
    <name type="scientific">Streptococcus agalactiae</name>
    <dbReference type="NCBI Taxonomy" id="1311"/>
    <lineage>
        <taxon>Bacteria</taxon>
        <taxon>Bacillati</taxon>
        <taxon>Bacillota</taxon>
        <taxon>Bacilli</taxon>
        <taxon>Lactobacillales</taxon>
        <taxon>Streptococcaceae</taxon>
        <taxon>Streptococcus</taxon>
    </lineage>
</organism>
<comment type="similarity">
    <text evidence="1">Belongs to the GTP cyclohydrolase I type 2/NIF3 family.</text>
</comment>
<dbReference type="InterPro" id="IPR036069">
    <property type="entry name" value="DUF34/NIF3_sf"/>
</dbReference>
<feature type="binding site" evidence="5">
    <location>
        <position position="102"/>
    </location>
    <ligand>
        <name>a divalent metal cation</name>
        <dbReference type="ChEBI" id="CHEBI:60240"/>
        <label>1</label>
    </ligand>
</feature>
<evidence type="ECO:0000313" key="6">
    <source>
        <dbReference type="EMBL" id="KLJ31599.1"/>
    </source>
</evidence>
<dbReference type="PANTHER" id="PTHR13799">
    <property type="entry name" value="NGG1 INTERACTING FACTOR 3"/>
    <property type="match status" value="1"/>
</dbReference>
<dbReference type="Pfam" id="PF01784">
    <property type="entry name" value="DUF34_NIF3"/>
    <property type="match status" value="1"/>
</dbReference>
<dbReference type="KEGG" id="sage:EN72_06655"/>
<evidence type="ECO:0000256" key="4">
    <source>
        <dbReference type="ARBA" id="ARBA00022723"/>
    </source>
</evidence>
<dbReference type="EMBL" id="UAVB01000001">
    <property type="protein sequence ID" value="SQA19012.1"/>
    <property type="molecule type" value="Genomic_DNA"/>
</dbReference>